<evidence type="ECO:0000313" key="2">
    <source>
        <dbReference type="Proteomes" id="UP000580891"/>
    </source>
</evidence>
<dbReference type="EMBL" id="JACDUU010000001">
    <property type="protein sequence ID" value="MBA2870482.1"/>
    <property type="molecule type" value="Genomic_DNA"/>
</dbReference>
<evidence type="ECO:0000313" key="1">
    <source>
        <dbReference type="EMBL" id="MBA2870482.1"/>
    </source>
</evidence>
<comment type="caution">
    <text evidence="1">The sequence shown here is derived from an EMBL/GenBank/DDBJ whole genome shotgun (WGS) entry which is preliminary data.</text>
</comment>
<accession>A0A7V9YXX4</accession>
<name>A0A7V9YXX4_9BACL</name>
<reference evidence="1 2" key="1">
    <citation type="submission" date="2020-07" db="EMBL/GenBank/DDBJ databases">
        <title>Genomic Encyclopedia of Type Strains, Phase IV (KMG-IV): sequencing the most valuable type-strain genomes for metagenomic binning, comparative biology and taxonomic classification.</title>
        <authorList>
            <person name="Goeker M."/>
        </authorList>
    </citation>
    <scope>NUCLEOTIDE SEQUENCE [LARGE SCALE GENOMIC DNA]</scope>
    <source>
        <strain evidence="1 2">DSM 25220</strain>
    </source>
</reference>
<protein>
    <submittedName>
        <fullName evidence="1">Uncharacterized protein</fullName>
    </submittedName>
</protein>
<organism evidence="1 2">
    <name type="scientific">[Anoxybacillus] calidus</name>
    <dbReference type="NCBI Taxonomy" id="575178"/>
    <lineage>
        <taxon>Bacteria</taxon>
        <taxon>Bacillati</taxon>
        <taxon>Bacillota</taxon>
        <taxon>Bacilli</taxon>
        <taxon>Bacillales</taxon>
        <taxon>Anoxybacillaceae</taxon>
        <taxon>Paranoxybacillus</taxon>
    </lineage>
</organism>
<dbReference type="AlphaFoldDB" id="A0A7V9YXX4"/>
<keyword evidence="2" id="KW-1185">Reference proteome</keyword>
<sequence>MYFEYEEKWYRVQYLQSNYKKKNQDVFNGVMIDLIVDAQELKLIKGKNIEKMPLLAM</sequence>
<gene>
    <name evidence="1" type="ORF">HNQ85_000740</name>
</gene>
<dbReference type="Proteomes" id="UP000580891">
    <property type="component" value="Unassembled WGS sequence"/>
</dbReference>
<proteinExistence type="predicted"/>